<dbReference type="PROSITE" id="PS51318">
    <property type="entry name" value="TAT"/>
    <property type="match status" value="1"/>
</dbReference>
<feature type="domain" description="NarX-like N-terminal" evidence="6">
    <location>
        <begin position="34"/>
        <end position="111"/>
    </location>
</feature>
<keyword evidence="3" id="KW-1133">Transmembrane helix</keyword>
<accession>A0A6C1B7J7</accession>
<evidence type="ECO:0000259" key="6">
    <source>
        <dbReference type="Pfam" id="PF13675"/>
    </source>
</evidence>
<dbReference type="Proteomes" id="UP000501991">
    <property type="component" value="Chromosome"/>
</dbReference>
<keyword evidence="8" id="KW-1185">Reference proteome</keyword>
<dbReference type="KEGG" id="azq:G3580_14350"/>
<name>A0A6C1B7J7_9RHOO</name>
<reference evidence="7 8" key="1">
    <citation type="submission" date="2020-02" db="EMBL/GenBank/DDBJ databases">
        <title>Nitrogenibacter mangrovi gen. nov., sp. nov. isolated from mangrove sediment, a denitrifying betaproteobacterium.</title>
        <authorList>
            <person name="Liao H."/>
            <person name="Tian Y."/>
        </authorList>
    </citation>
    <scope>NUCLEOTIDE SEQUENCE [LARGE SCALE GENOMIC DNA]</scope>
    <source>
        <strain evidence="7 8">M9-3-2</strain>
    </source>
</reference>
<evidence type="ECO:0000256" key="5">
    <source>
        <dbReference type="SAM" id="SignalP"/>
    </source>
</evidence>
<protein>
    <recommendedName>
        <fullName evidence="6">NarX-like N-terminal domain-containing protein</fullName>
    </recommendedName>
</protein>
<evidence type="ECO:0000256" key="4">
    <source>
        <dbReference type="ARBA" id="ARBA00023136"/>
    </source>
</evidence>
<dbReference type="InterPro" id="IPR006311">
    <property type="entry name" value="TAT_signal"/>
</dbReference>
<dbReference type="Pfam" id="PF13675">
    <property type="entry name" value="PilJ"/>
    <property type="match status" value="1"/>
</dbReference>
<keyword evidence="2" id="KW-0812">Transmembrane</keyword>
<keyword evidence="5" id="KW-0732">Signal</keyword>
<feature type="signal peptide" evidence="5">
    <location>
        <begin position="1"/>
        <end position="26"/>
    </location>
</feature>
<evidence type="ECO:0000256" key="1">
    <source>
        <dbReference type="ARBA" id="ARBA00004141"/>
    </source>
</evidence>
<dbReference type="RefSeq" id="WP_173766607.1">
    <property type="nucleotide sequence ID" value="NZ_CP048836.1"/>
</dbReference>
<evidence type="ECO:0000256" key="3">
    <source>
        <dbReference type="ARBA" id="ARBA00022989"/>
    </source>
</evidence>
<feature type="chain" id="PRO_5025631600" description="NarX-like N-terminal domain-containing protein" evidence="5">
    <location>
        <begin position="27"/>
        <end position="272"/>
    </location>
</feature>
<proteinExistence type="predicted"/>
<gene>
    <name evidence="7" type="ORF">G3580_14350</name>
</gene>
<dbReference type="InterPro" id="IPR029095">
    <property type="entry name" value="NarX-like_N"/>
</dbReference>
<dbReference type="AlphaFoldDB" id="A0A6C1B7J7"/>
<dbReference type="GO" id="GO:0016020">
    <property type="term" value="C:membrane"/>
    <property type="evidence" value="ECO:0007669"/>
    <property type="project" value="UniProtKB-SubCell"/>
</dbReference>
<sequence length="272" mass="29144">MSDRRDFLGQLAGAALALSFPFTAGAADEAPDTVARAVAKAGRQRMLAQRCAKAWLMQALGVMPDKAGGWLAESVAQFDRELAELKVLGSTAALGLLVRLNADWRSLKNALAQAPGREAAIDIFARADAVLNSAEMATQAYEKLSGTRLGWLISTSGRQSMLSQRAADFVFFNALGVETEATRAGLARVRADFADGLAELKEAPENTSRINNELALAEQQWILFEGALADSGSPRALRDIATTSELMLRQLTVLDDLYAALPLRESVTMSDG</sequence>
<dbReference type="EMBL" id="CP048836">
    <property type="protein sequence ID" value="QID18698.1"/>
    <property type="molecule type" value="Genomic_DNA"/>
</dbReference>
<evidence type="ECO:0000256" key="2">
    <source>
        <dbReference type="ARBA" id="ARBA00022692"/>
    </source>
</evidence>
<evidence type="ECO:0000313" key="8">
    <source>
        <dbReference type="Proteomes" id="UP000501991"/>
    </source>
</evidence>
<evidence type="ECO:0000313" key="7">
    <source>
        <dbReference type="EMBL" id="QID18698.1"/>
    </source>
</evidence>
<organism evidence="7 8">
    <name type="scientific">Nitrogeniibacter mangrovi</name>
    <dbReference type="NCBI Taxonomy" id="2016596"/>
    <lineage>
        <taxon>Bacteria</taxon>
        <taxon>Pseudomonadati</taxon>
        <taxon>Pseudomonadota</taxon>
        <taxon>Betaproteobacteria</taxon>
        <taxon>Rhodocyclales</taxon>
        <taxon>Zoogloeaceae</taxon>
        <taxon>Nitrogeniibacter</taxon>
    </lineage>
</organism>
<comment type="subcellular location">
    <subcellularLocation>
        <location evidence="1">Membrane</location>
        <topology evidence="1">Multi-pass membrane protein</topology>
    </subcellularLocation>
</comment>
<keyword evidence="4" id="KW-0472">Membrane</keyword>